<dbReference type="GO" id="GO:0006398">
    <property type="term" value="P:mRNA 3'-end processing by stem-loop binding and cleavage"/>
    <property type="evidence" value="ECO:0007669"/>
    <property type="project" value="InterPro"/>
</dbReference>
<dbReference type="Pfam" id="PF16661">
    <property type="entry name" value="Lactamase_B_6"/>
    <property type="match status" value="1"/>
</dbReference>
<evidence type="ECO:0000256" key="7">
    <source>
        <dbReference type="ARBA" id="ARBA00065452"/>
    </source>
</evidence>
<feature type="region of interest" description="Disordered" evidence="9">
    <location>
        <begin position="407"/>
        <end position="436"/>
    </location>
</feature>
<gene>
    <name evidence="12" type="ORF">BXYJ_LOCUS14949</name>
</gene>
<comment type="function">
    <text evidence="6">CPSF plays a key role in pre-mRNA 3'-end formation, recognizing the AAUAAA signal sequence and interacting with poly(A)polymerase and other factors to bring about cleavage and poly(A) addition.</text>
</comment>
<dbReference type="GO" id="GO:0005847">
    <property type="term" value="C:mRNA cleavage and polyadenylation specificity factor complex"/>
    <property type="evidence" value="ECO:0007669"/>
    <property type="project" value="InterPro"/>
</dbReference>
<name>A0A1I7RR91_BURXY</name>
<dbReference type="EMBL" id="CAJFCV020000006">
    <property type="protein sequence ID" value="CAG9130879.1"/>
    <property type="molecule type" value="Genomic_DNA"/>
</dbReference>
<feature type="compositionally biased region" description="Acidic residues" evidence="9">
    <location>
        <begin position="425"/>
        <end position="436"/>
    </location>
</feature>
<dbReference type="GO" id="GO:0003723">
    <property type="term" value="F:RNA binding"/>
    <property type="evidence" value="ECO:0007669"/>
    <property type="project" value="UniProtKB-KW"/>
</dbReference>
<protein>
    <recommendedName>
        <fullName evidence="8">Cleavage and polyadenylation specificity factor subunit 2</fullName>
    </recommendedName>
    <alternativeName>
        <fullName evidence="8">Cleavage and polyadenylation specificity factor 100 kDa subunit</fullName>
    </alternativeName>
</protein>
<evidence type="ECO:0000313" key="15">
    <source>
        <dbReference type="WBParaSite" id="BXY_0323800.1"/>
    </source>
</evidence>
<keyword evidence="3 8" id="KW-0507">mRNA processing</keyword>
<evidence type="ECO:0000256" key="2">
    <source>
        <dbReference type="ARBA" id="ARBA00010624"/>
    </source>
</evidence>
<dbReference type="EMBL" id="CAJFDI010000006">
    <property type="protein sequence ID" value="CAD5234858.1"/>
    <property type="molecule type" value="Genomic_DNA"/>
</dbReference>
<comment type="similarity">
    <text evidence="2 8">Belongs to the metallo-beta-lactamase superfamily. RNA-metabolizing metallo-beta-lactamase-like family. CPSF2/YSH1 subfamily.</text>
</comment>
<evidence type="ECO:0000313" key="12">
    <source>
        <dbReference type="EMBL" id="CAD5234858.1"/>
    </source>
</evidence>
<keyword evidence="4 8" id="KW-0694">RNA-binding</keyword>
<evidence type="ECO:0000313" key="13">
    <source>
        <dbReference type="Proteomes" id="UP000095284"/>
    </source>
</evidence>
<keyword evidence="5 8" id="KW-0539">Nucleus</keyword>
<dbReference type="PANTHER" id="PTHR45922">
    <property type="entry name" value="CLEAVAGE AND POLYADENYLATION SPECIFICITY FACTOR SUBUNIT 2"/>
    <property type="match status" value="1"/>
</dbReference>
<proteinExistence type="inferred from homology"/>
<dbReference type="SMART" id="SM01027">
    <property type="entry name" value="Beta-Casp"/>
    <property type="match status" value="1"/>
</dbReference>
<feature type="domain" description="Beta-Casp" evidence="11">
    <location>
        <begin position="240"/>
        <end position="365"/>
    </location>
</feature>
<dbReference type="WBParaSite" id="BXY_0323800.1">
    <property type="protein sequence ID" value="BXY_0323800.1"/>
    <property type="gene ID" value="BXY_0323800"/>
</dbReference>
<dbReference type="Proteomes" id="UP000582659">
    <property type="component" value="Unassembled WGS sequence"/>
</dbReference>
<dbReference type="Proteomes" id="UP000659654">
    <property type="component" value="Unassembled WGS sequence"/>
</dbReference>
<dbReference type="OrthoDB" id="64353at2759"/>
<evidence type="ECO:0000256" key="1">
    <source>
        <dbReference type="ARBA" id="ARBA00004123"/>
    </source>
</evidence>
<comment type="subcellular location">
    <subcellularLocation>
        <location evidence="1 8">Nucleus</location>
    </subcellularLocation>
</comment>
<comment type="subunit">
    <text evidence="7">CPSF is a heterotetramer composed of four distinct subunits 160, 100, 70 and 30 kDa.</text>
</comment>
<dbReference type="SMR" id="A0A1I7RR91"/>
<dbReference type="AlphaFoldDB" id="A0A1I7RR91"/>
<evidence type="ECO:0000256" key="8">
    <source>
        <dbReference type="RuleBase" id="RU365006"/>
    </source>
</evidence>
<evidence type="ECO:0000259" key="11">
    <source>
        <dbReference type="SMART" id="SM01027"/>
    </source>
</evidence>
<dbReference type="SUPFAM" id="SSF56281">
    <property type="entry name" value="Metallo-hydrolase/oxidoreductase"/>
    <property type="match status" value="1"/>
</dbReference>
<reference evidence="15" key="1">
    <citation type="submission" date="2016-11" db="UniProtKB">
        <authorList>
            <consortium name="WormBaseParasite"/>
        </authorList>
    </citation>
    <scope>IDENTIFICATION</scope>
</reference>
<dbReference type="InterPro" id="IPR036866">
    <property type="entry name" value="RibonucZ/Hydroxyglut_hydro"/>
</dbReference>
<feature type="compositionally biased region" description="Basic and acidic residues" evidence="9">
    <location>
        <begin position="407"/>
        <end position="423"/>
    </location>
</feature>
<dbReference type="InterPro" id="IPR035639">
    <property type="entry name" value="CPSF2_MBL"/>
</dbReference>
<accession>A0A1I7RR91</accession>
<evidence type="ECO:0000259" key="10">
    <source>
        <dbReference type="SMART" id="SM00849"/>
    </source>
</evidence>
<dbReference type="InterPro" id="IPR001279">
    <property type="entry name" value="Metallo-B-lactamas"/>
</dbReference>
<dbReference type="SMART" id="SM00849">
    <property type="entry name" value="Lactamase_B"/>
    <property type="match status" value="1"/>
</dbReference>
<dbReference type="InterPro" id="IPR025069">
    <property type="entry name" value="Cpsf2_C"/>
</dbReference>
<evidence type="ECO:0000256" key="3">
    <source>
        <dbReference type="ARBA" id="ARBA00022664"/>
    </source>
</evidence>
<dbReference type="Gene3D" id="3.60.15.10">
    <property type="entry name" value="Ribonuclease Z/Hydroxyacylglutathione hydrolase-like"/>
    <property type="match status" value="1"/>
</dbReference>
<sequence length="780" mass="89073">MTSIIKFEPLSGAYDNGPLCYLLQVDQVYILLDCGWNEHFDMNFINALKPRISQINAVLVTYADINHIGALPFLVTKCGLKCPIYATLPVLKMGKLFLYDWLTSHENAEDFDLFNYDDVDTVFDRIQYVKYGQIINLKGDNGLQVMPLAAGHMIGGAIWRITKMGDEEIVYAVDFNHRKERHLMASTFEGVLRPHLLITDAYSTVVQRRKTRDEALFSKLISTLREGGDAIIVTDTAGRILEIAHLLEKIWQQKETGLSGYNLVMLSNVASSVIDAAKNHLEWMSDSILRACETGQDNPFELRSVKFCHSLSELLRVRSPKVVLVSGMDMECGLSRELFLESCADSKNLVILTGRSSDNTLGSKLIDIVNKKERSHQVTLNIKKRIRLEGSELEAYKAAKKLKEQEEARQRLENVRRNPRVDNSESSEDSDDEDENFNASRARLLDAENGESNGIREHNKYDLMAKFDQHQKTSFFKQNRRQFPMFPYVEEKQRWDDYGEIIRPEDYTKVEVITPTINPKNRLKKEEIKEDDVEEEDFEMPLEKWPTKCVKYTQTFEIFCKVDFIDLEGRADSESVQKIIGQIKPKQLVLIHGSDNSTKALAEACEKQKAVQERIFTPNIGEIIDLTIETHIFQVTLSDQLMSSLVFQMVREVELSWVDAKIKRRKIKNSVDVSMKAVDEPMEVDGKEQGLATNEQLCLEILPSNNIPSHEAVFVNDPKLSDLKTFLGRSGFSAEFSSGELYVNDALKVSRTAGRFIVEGPACEEYYRVRDIIYTQFAIV</sequence>
<dbReference type="Pfam" id="PF07521">
    <property type="entry name" value="RMMBL"/>
    <property type="match status" value="1"/>
</dbReference>
<dbReference type="CDD" id="cd16293">
    <property type="entry name" value="CPSF2-like_MBL-fold"/>
    <property type="match status" value="1"/>
</dbReference>
<dbReference type="eggNOG" id="KOG1135">
    <property type="taxonomic scope" value="Eukaryota"/>
</dbReference>
<keyword evidence="14" id="KW-1185">Reference proteome</keyword>
<dbReference type="Pfam" id="PF13299">
    <property type="entry name" value="CPSF100_C"/>
    <property type="match status" value="1"/>
</dbReference>
<reference evidence="12" key="2">
    <citation type="submission" date="2020-09" db="EMBL/GenBank/DDBJ databases">
        <authorList>
            <person name="Kikuchi T."/>
        </authorList>
    </citation>
    <scope>NUCLEOTIDE SEQUENCE</scope>
    <source>
        <strain evidence="12">Ka4C1</strain>
    </source>
</reference>
<dbReference type="InterPro" id="IPR022712">
    <property type="entry name" value="Beta_Casp"/>
</dbReference>
<evidence type="ECO:0000256" key="5">
    <source>
        <dbReference type="ARBA" id="ARBA00023242"/>
    </source>
</evidence>
<evidence type="ECO:0000256" key="6">
    <source>
        <dbReference type="ARBA" id="ARBA00058386"/>
    </source>
</evidence>
<dbReference type="Proteomes" id="UP000095284">
    <property type="component" value="Unplaced"/>
</dbReference>
<evidence type="ECO:0000313" key="14">
    <source>
        <dbReference type="Proteomes" id="UP000659654"/>
    </source>
</evidence>
<dbReference type="FunFam" id="3.60.15.10:FF:000008">
    <property type="entry name" value="Cleavage and polyadenylation specificity factor subunit 2"/>
    <property type="match status" value="1"/>
</dbReference>
<evidence type="ECO:0000256" key="9">
    <source>
        <dbReference type="SAM" id="MobiDB-lite"/>
    </source>
</evidence>
<dbReference type="InterPro" id="IPR027075">
    <property type="entry name" value="CPSF2"/>
</dbReference>
<organism evidence="13 15">
    <name type="scientific">Bursaphelenchus xylophilus</name>
    <name type="common">Pinewood nematode worm</name>
    <name type="synonym">Aphelenchoides xylophilus</name>
    <dbReference type="NCBI Taxonomy" id="6326"/>
    <lineage>
        <taxon>Eukaryota</taxon>
        <taxon>Metazoa</taxon>
        <taxon>Ecdysozoa</taxon>
        <taxon>Nematoda</taxon>
        <taxon>Chromadorea</taxon>
        <taxon>Rhabditida</taxon>
        <taxon>Tylenchina</taxon>
        <taxon>Tylenchomorpha</taxon>
        <taxon>Aphelenchoidea</taxon>
        <taxon>Aphelenchoididae</taxon>
        <taxon>Bursaphelenchus</taxon>
    </lineage>
</organism>
<dbReference type="Pfam" id="PF10996">
    <property type="entry name" value="Beta-Casp"/>
    <property type="match status" value="1"/>
</dbReference>
<dbReference type="PANTHER" id="PTHR45922:SF1">
    <property type="entry name" value="CLEAVAGE AND POLYADENYLATION SPECIFICITY FACTOR SUBUNIT 2"/>
    <property type="match status" value="1"/>
</dbReference>
<feature type="domain" description="Metallo-beta-lactamase" evidence="10">
    <location>
        <begin position="17"/>
        <end position="219"/>
    </location>
</feature>
<dbReference type="InterPro" id="IPR011108">
    <property type="entry name" value="RMMBL"/>
</dbReference>
<evidence type="ECO:0000256" key="4">
    <source>
        <dbReference type="ARBA" id="ARBA00022884"/>
    </source>
</evidence>